<name>A0A2H1VFX3_SPOFR</name>
<gene>
    <name evidence="1" type="ORF">SFRICE_005499</name>
</gene>
<organism evidence="1">
    <name type="scientific">Spodoptera frugiperda</name>
    <name type="common">Fall armyworm</name>
    <dbReference type="NCBI Taxonomy" id="7108"/>
    <lineage>
        <taxon>Eukaryota</taxon>
        <taxon>Metazoa</taxon>
        <taxon>Ecdysozoa</taxon>
        <taxon>Arthropoda</taxon>
        <taxon>Hexapoda</taxon>
        <taxon>Insecta</taxon>
        <taxon>Pterygota</taxon>
        <taxon>Neoptera</taxon>
        <taxon>Endopterygota</taxon>
        <taxon>Lepidoptera</taxon>
        <taxon>Glossata</taxon>
        <taxon>Ditrysia</taxon>
        <taxon>Noctuoidea</taxon>
        <taxon>Noctuidae</taxon>
        <taxon>Amphipyrinae</taxon>
        <taxon>Spodoptera</taxon>
    </lineage>
</organism>
<evidence type="ECO:0000313" key="1">
    <source>
        <dbReference type="EMBL" id="SOQ39748.1"/>
    </source>
</evidence>
<dbReference type="AlphaFoldDB" id="A0A2H1VFX3"/>
<proteinExistence type="predicted"/>
<dbReference type="EMBL" id="ODYU01002356">
    <property type="protein sequence ID" value="SOQ39748.1"/>
    <property type="molecule type" value="Genomic_DNA"/>
</dbReference>
<sequence length="61" mass="6301">MTSPALGEAGGGVKLLLTKNFPVPTSVLRVGSPVNPLGGPTANTKLTQQEIEIDRTRSIAT</sequence>
<accession>A0A2H1VFX3</accession>
<reference evidence="1" key="1">
    <citation type="submission" date="2016-07" db="EMBL/GenBank/DDBJ databases">
        <authorList>
            <person name="Bretaudeau A."/>
        </authorList>
    </citation>
    <scope>NUCLEOTIDE SEQUENCE</scope>
    <source>
        <strain evidence="1">Rice</strain>
        <tissue evidence="1">Whole body</tissue>
    </source>
</reference>
<protein>
    <submittedName>
        <fullName evidence="1">SFRICE_005499</fullName>
    </submittedName>
</protein>